<organism evidence="7 8">
    <name type="scientific">Diatrype stigma</name>
    <dbReference type="NCBI Taxonomy" id="117547"/>
    <lineage>
        <taxon>Eukaryota</taxon>
        <taxon>Fungi</taxon>
        <taxon>Dikarya</taxon>
        <taxon>Ascomycota</taxon>
        <taxon>Pezizomycotina</taxon>
        <taxon>Sordariomycetes</taxon>
        <taxon>Xylariomycetidae</taxon>
        <taxon>Xylariales</taxon>
        <taxon>Diatrypaceae</taxon>
        <taxon>Diatrype</taxon>
    </lineage>
</organism>
<dbReference type="GO" id="GO:0005634">
    <property type="term" value="C:nucleus"/>
    <property type="evidence" value="ECO:0007669"/>
    <property type="project" value="UniProtKB-SubCell"/>
</dbReference>
<sequence>MSESQNNVSYDTWRWSASFYTEAETEAAATAAAAAAATADGEERAPSPPRRQRACLPCARAKARCNFESNSARGGYFSATAAQPQARNPRDASSSTLPLQPNSRPNAAGQQEHGGPSQVLPSQPPASQQPPPPPPPPPSGAAAAPNISSSSRVPARPGFGLTWEQAEQAVSDYRIRLTPHFPFVPLDPDATARDVFLSRPFLFRVILLVAARVAVPKQCELKRSVSAYVGQHLVVMEERSLDLLQGLLVYIAWGNLEFYDDKRITHLIYLAVGYVHNLGLSQRPLPLQRKAALAFNPGDAKEAMRGVYLTTIAEESHTLEERRCLLGCYYLMSLNSVQFGRRNTLGGDYVDHCIDHLRQSVDNQTDSTLALITRLQQVAERIAAAFPFPYLMTTASTTTTRDTSSPDSHSHNHHVAFTDAVQEEMRSIRRYLDETFTTVAHKHRHFNSLWITHNYILIRLYAPAMWLPSPPNPSSSTTTSTPLTTTTPSSAAAAASYRQQCLLSCLQAAKSFFGALLSVGPEGLLHRPFPAFAEVFFVTIAASRLLLLRQDVHMPLATTTTTAAAADDNGGGPLSGWEWDLDAARQTLDLPVVLQRLVESLEGARALRDRRATAAAAAVTTAATTTTGNGGGGSSSAGSNNDSVANIDGDKDDPFKLYIIKIRWVKGWLETRLAENRSAVTATTAGTESSEAAEAEHRRDAVEPGGSGSGGGGGGGASSHGHQGAYDWFGFGLGLMRYN</sequence>
<feature type="compositionally biased region" description="Low complexity" evidence="6">
    <location>
        <begin position="636"/>
        <end position="646"/>
    </location>
</feature>
<evidence type="ECO:0000256" key="4">
    <source>
        <dbReference type="ARBA" id="ARBA00023163"/>
    </source>
</evidence>
<comment type="caution">
    <text evidence="7">The sequence shown here is derived from an EMBL/GenBank/DDBJ whole genome shotgun (WGS) entry which is preliminary data.</text>
</comment>
<feature type="region of interest" description="Disordered" evidence="6">
    <location>
        <begin position="619"/>
        <end position="647"/>
    </location>
</feature>
<keyword evidence="3" id="KW-0238">DNA-binding</keyword>
<keyword evidence="2" id="KW-0805">Transcription regulation</keyword>
<evidence type="ECO:0000256" key="1">
    <source>
        <dbReference type="ARBA" id="ARBA00004123"/>
    </source>
</evidence>
<feature type="compositionally biased region" description="Polar residues" evidence="6">
    <location>
        <begin position="80"/>
        <end position="109"/>
    </location>
</feature>
<reference evidence="7 8" key="1">
    <citation type="submission" date="2024-02" db="EMBL/GenBank/DDBJ databases">
        <title>De novo assembly and annotation of 12 fungi associated with fruit tree decline syndrome in Ontario, Canada.</title>
        <authorList>
            <person name="Sulman M."/>
            <person name="Ellouze W."/>
            <person name="Ilyukhin E."/>
        </authorList>
    </citation>
    <scope>NUCLEOTIDE SEQUENCE [LARGE SCALE GENOMIC DNA]</scope>
    <source>
        <strain evidence="7 8">M11/M66-122</strain>
    </source>
</reference>
<dbReference type="PANTHER" id="PTHR31845:SF10">
    <property type="entry name" value="ZN(II)2CYS6 TRANSCRIPTION FACTOR (EUROFUNG)"/>
    <property type="match status" value="1"/>
</dbReference>
<evidence type="ECO:0000256" key="2">
    <source>
        <dbReference type="ARBA" id="ARBA00023015"/>
    </source>
</evidence>
<dbReference type="Proteomes" id="UP001320420">
    <property type="component" value="Unassembled WGS sequence"/>
</dbReference>
<dbReference type="GO" id="GO:0000976">
    <property type="term" value="F:transcription cis-regulatory region binding"/>
    <property type="evidence" value="ECO:0007669"/>
    <property type="project" value="TreeGrafter"/>
</dbReference>
<feature type="region of interest" description="Disordered" evidence="6">
    <location>
        <begin position="679"/>
        <end position="719"/>
    </location>
</feature>
<dbReference type="CDD" id="cd12148">
    <property type="entry name" value="fungal_TF_MHR"/>
    <property type="match status" value="1"/>
</dbReference>
<evidence type="ECO:0000313" key="8">
    <source>
        <dbReference type="Proteomes" id="UP001320420"/>
    </source>
</evidence>
<dbReference type="EMBL" id="JAKJXP020000017">
    <property type="protein sequence ID" value="KAK7754870.1"/>
    <property type="molecule type" value="Genomic_DNA"/>
</dbReference>
<feature type="region of interest" description="Disordered" evidence="6">
    <location>
        <begin position="31"/>
        <end position="54"/>
    </location>
</feature>
<feature type="compositionally biased region" description="Pro residues" evidence="6">
    <location>
        <begin position="122"/>
        <end position="139"/>
    </location>
</feature>
<accession>A0AAN9UZ01</accession>
<feature type="compositionally biased region" description="Low complexity" evidence="6">
    <location>
        <begin position="679"/>
        <end position="692"/>
    </location>
</feature>
<keyword evidence="4" id="KW-0804">Transcription</keyword>
<protein>
    <submittedName>
        <fullName evidence="7">Uncharacterized protein</fullName>
    </submittedName>
</protein>
<gene>
    <name evidence="7" type="ORF">SLS62_003184</name>
</gene>
<dbReference type="InterPro" id="IPR051089">
    <property type="entry name" value="prtT"/>
</dbReference>
<evidence type="ECO:0000256" key="6">
    <source>
        <dbReference type="SAM" id="MobiDB-lite"/>
    </source>
</evidence>
<proteinExistence type="predicted"/>
<evidence type="ECO:0000313" key="7">
    <source>
        <dbReference type="EMBL" id="KAK7754870.1"/>
    </source>
</evidence>
<evidence type="ECO:0000256" key="3">
    <source>
        <dbReference type="ARBA" id="ARBA00023125"/>
    </source>
</evidence>
<feature type="compositionally biased region" description="Low complexity" evidence="6">
    <location>
        <begin position="140"/>
        <end position="151"/>
    </location>
</feature>
<feature type="region of interest" description="Disordered" evidence="6">
    <location>
        <begin position="80"/>
        <end position="155"/>
    </location>
</feature>
<feature type="compositionally biased region" description="Gly residues" evidence="6">
    <location>
        <begin position="705"/>
        <end position="718"/>
    </location>
</feature>
<dbReference type="AlphaFoldDB" id="A0AAN9UZ01"/>
<keyword evidence="8" id="KW-1185">Reference proteome</keyword>
<comment type="subcellular location">
    <subcellularLocation>
        <location evidence="1">Nucleus</location>
    </subcellularLocation>
</comment>
<dbReference type="PANTHER" id="PTHR31845">
    <property type="entry name" value="FINGER DOMAIN PROTEIN, PUTATIVE-RELATED"/>
    <property type="match status" value="1"/>
</dbReference>
<dbReference type="GO" id="GO:0000981">
    <property type="term" value="F:DNA-binding transcription factor activity, RNA polymerase II-specific"/>
    <property type="evidence" value="ECO:0007669"/>
    <property type="project" value="TreeGrafter"/>
</dbReference>
<evidence type="ECO:0000256" key="5">
    <source>
        <dbReference type="ARBA" id="ARBA00023242"/>
    </source>
</evidence>
<keyword evidence="5" id="KW-0539">Nucleus</keyword>
<name>A0AAN9UZ01_9PEZI</name>